<sequence length="205" mass="23273">MKNNLLITLTLICLVSWQCSPDPSTAPATPDGVVIPSRINYDESSRQLMKELAPQIVGTWTLRQVSINYQKNTYFHEQAKISKDTTIQNLATLTIVPAAKPRTSPIDTRRGEYDGTIQYAGKSYPIQFDMLANAEWLVSKKGPQTFFLFDFRFPDGMRIPEPEDTYLKNIGLVGDNYSLETTIGQPKMIWRGLNRGVERIELIKQ</sequence>
<evidence type="ECO:0000313" key="1">
    <source>
        <dbReference type="EMBL" id="NDU95807.1"/>
    </source>
</evidence>
<keyword evidence="2" id="KW-1185">Reference proteome</keyword>
<dbReference type="Proteomes" id="UP000474175">
    <property type="component" value="Unassembled WGS sequence"/>
</dbReference>
<evidence type="ECO:0000313" key="2">
    <source>
        <dbReference type="Proteomes" id="UP000474175"/>
    </source>
</evidence>
<protein>
    <submittedName>
        <fullName evidence="1">Uncharacterized protein</fullName>
    </submittedName>
</protein>
<gene>
    <name evidence="1" type="ORF">GK108_13065</name>
</gene>
<name>A0A6L9L8H7_9BACT</name>
<reference evidence="1 2" key="1">
    <citation type="submission" date="2020-02" db="EMBL/GenBank/DDBJ databases">
        <title>Draft genome sequence of two Spirosoma agri KCTC 52727 and Spirosoma terrae KCTC 52035.</title>
        <authorList>
            <person name="Rojas J."/>
            <person name="Ambika Manirajan B."/>
            <person name="Suarez C."/>
            <person name="Ratering S."/>
            <person name="Schnell S."/>
        </authorList>
    </citation>
    <scope>NUCLEOTIDE SEQUENCE [LARGE SCALE GENOMIC DNA]</scope>
    <source>
        <strain evidence="1 2">KCTC 52035</strain>
    </source>
</reference>
<comment type="caution">
    <text evidence="1">The sequence shown here is derived from an EMBL/GenBank/DDBJ whole genome shotgun (WGS) entry which is preliminary data.</text>
</comment>
<organism evidence="1 2">
    <name type="scientific">Spirosoma terrae</name>
    <dbReference type="NCBI Taxonomy" id="1968276"/>
    <lineage>
        <taxon>Bacteria</taxon>
        <taxon>Pseudomonadati</taxon>
        <taxon>Bacteroidota</taxon>
        <taxon>Cytophagia</taxon>
        <taxon>Cytophagales</taxon>
        <taxon>Cytophagaceae</taxon>
        <taxon>Spirosoma</taxon>
    </lineage>
</organism>
<dbReference type="RefSeq" id="WP_163948534.1">
    <property type="nucleotide sequence ID" value="NZ_JAAFZH010000004.1"/>
</dbReference>
<dbReference type="EMBL" id="JAAFZH010000004">
    <property type="protein sequence ID" value="NDU95807.1"/>
    <property type="molecule type" value="Genomic_DNA"/>
</dbReference>
<dbReference type="AlphaFoldDB" id="A0A6L9L8H7"/>
<accession>A0A6L9L8H7</accession>
<proteinExistence type="predicted"/>